<evidence type="ECO:0000313" key="2">
    <source>
        <dbReference type="Proteomes" id="UP000267908"/>
    </source>
</evidence>
<dbReference type="AlphaFoldDB" id="A0A3M4AUG9"/>
<comment type="caution">
    <text evidence="1">The sequence shown here is derived from an EMBL/GenBank/DDBJ whole genome shotgun (WGS) entry which is preliminary data.</text>
</comment>
<name>A0A3M4AUG9_9PSED</name>
<proteinExistence type="predicted"/>
<reference evidence="1 2" key="1">
    <citation type="submission" date="2018-08" db="EMBL/GenBank/DDBJ databases">
        <title>Recombination of ecologically and evolutionarily significant loci maintains genetic cohesion in the Pseudomonas syringae species complex.</title>
        <authorList>
            <person name="Dillon M."/>
            <person name="Thakur S."/>
            <person name="Almeida R.N.D."/>
            <person name="Weir B.S."/>
            <person name="Guttman D.S."/>
        </authorList>
    </citation>
    <scope>NUCLEOTIDE SEQUENCE [LARGE SCALE GENOMIC DNA]</scope>
    <source>
        <strain evidence="1 2">ICMP 4330</strain>
    </source>
</reference>
<gene>
    <name evidence="1" type="ORF">ALQ28_103087</name>
</gene>
<accession>A0A3M4AUG9</accession>
<dbReference type="Proteomes" id="UP000267908">
    <property type="component" value="Unassembled WGS sequence"/>
</dbReference>
<feature type="non-terminal residue" evidence="1">
    <location>
        <position position="107"/>
    </location>
</feature>
<evidence type="ECO:0000313" key="1">
    <source>
        <dbReference type="EMBL" id="RMP10421.1"/>
    </source>
</evidence>
<organism evidence="1 2">
    <name type="scientific">Pseudomonas syringae pv. delphinii</name>
    <dbReference type="NCBI Taxonomy" id="192088"/>
    <lineage>
        <taxon>Bacteria</taxon>
        <taxon>Pseudomonadati</taxon>
        <taxon>Pseudomonadota</taxon>
        <taxon>Gammaproteobacteria</taxon>
        <taxon>Pseudomonadales</taxon>
        <taxon>Pseudomonadaceae</taxon>
        <taxon>Pseudomonas</taxon>
    </lineage>
</organism>
<sequence length="107" mass="11441">MALSARNGRRFACPLYLGFRRSGLVRELPGTGSKTSRLGASDATKVVGLGRFAAHREQVRSHALRAEARYVCGPGDASIVRYISVFVGADLSANCREPAAKPAHTVQ</sequence>
<dbReference type="EMBL" id="RBQG01000239">
    <property type="protein sequence ID" value="RMP10421.1"/>
    <property type="molecule type" value="Genomic_DNA"/>
</dbReference>
<protein>
    <submittedName>
        <fullName evidence="1">Uncharacterized protein</fullName>
    </submittedName>
</protein>